<accession>A0A1U7LPA2</accession>
<evidence type="ECO:0000313" key="2">
    <source>
        <dbReference type="EMBL" id="OLL24500.1"/>
    </source>
</evidence>
<evidence type="ECO:0000256" key="1">
    <source>
        <dbReference type="SAM" id="MobiDB-lite"/>
    </source>
</evidence>
<gene>
    <name evidence="2" type="ORF">NEOLI_003959</name>
</gene>
<comment type="caution">
    <text evidence="2">The sequence shown here is derived from an EMBL/GenBank/DDBJ whole genome shotgun (WGS) entry which is preliminary data.</text>
</comment>
<feature type="region of interest" description="Disordered" evidence="1">
    <location>
        <begin position="166"/>
        <end position="208"/>
    </location>
</feature>
<dbReference type="Proteomes" id="UP000186594">
    <property type="component" value="Unassembled WGS sequence"/>
</dbReference>
<name>A0A1U7LPA2_NEOID</name>
<feature type="region of interest" description="Disordered" evidence="1">
    <location>
        <begin position="1"/>
        <end position="32"/>
    </location>
</feature>
<dbReference type="EMBL" id="LXFE01000762">
    <property type="protein sequence ID" value="OLL24500.1"/>
    <property type="molecule type" value="Genomic_DNA"/>
</dbReference>
<feature type="compositionally biased region" description="Polar residues" evidence="1">
    <location>
        <begin position="185"/>
        <end position="197"/>
    </location>
</feature>
<keyword evidence="3" id="KW-1185">Reference proteome</keyword>
<evidence type="ECO:0000313" key="3">
    <source>
        <dbReference type="Proteomes" id="UP000186594"/>
    </source>
</evidence>
<dbReference type="AlphaFoldDB" id="A0A1U7LPA2"/>
<organism evidence="2 3">
    <name type="scientific">Neolecta irregularis (strain DAH-3)</name>
    <dbReference type="NCBI Taxonomy" id="1198029"/>
    <lineage>
        <taxon>Eukaryota</taxon>
        <taxon>Fungi</taxon>
        <taxon>Dikarya</taxon>
        <taxon>Ascomycota</taxon>
        <taxon>Taphrinomycotina</taxon>
        <taxon>Neolectales</taxon>
        <taxon>Neolectaceae</taxon>
        <taxon>Neolecta</taxon>
    </lineage>
</organism>
<protein>
    <submittedName>
        <fullName evidence="2">Uncharacterized protein</fullName>
    </submittedName>
</protein>
<proteinExistence type="predicted"/>
<sequence>MTDSSPDPLASLCSPSRKRVRSPSAVTSPRKPLVRLPVSPAVTPRFKLQYLEVEPEDMDDISAVMETLSPPPSRMAMDEINEDSGPIRPESMFLHPVIPDTLGKSANEKALTKQIEPIDHRLVRAMYQVQKAQYEIREMRKPARKRRKPLDHAMYKQDQIDNIKRARHPAKSQASNAKARAPVRSRQSSITSRNSIHIESPGKLRPSLPNIESSDLAFPPPEMITVTSSAAAADYAAQVLTQQQYDRVHQWNTYHWRVLESLLEEVGPVAAIEKFIETEGFGQREIEKRIKVLEIKRGLKDSDKKDCGSRAQSVETDTMSVADNAKSTDGKSVTTIATIEDFVIPPTAEKISQSPGIWNRLFGSKSKSEQKKRGWLW</sequence>
<reference evidence="2 3" key="1">
    <citation type="submission" date="2016-04" db="EMBL/GenBank/DDBJ databases">
        <title>Evolutionary innovation and constraint leading to complex multicellularity in the Ascomycota.</title>
        <authorList>
            <person name="Cisse O."/>
            <person name="Nguyen A."/>
            <person name="Hewitt D.A."/>
            <person name="Jedd G."/>
            <person name="Stajich J.E."/>
        </authorList>
    </citation>
    <scope>NUCLEOTIDE SEQUENCE [LARGE SCALE GENOMIC DNA]</scope>
    <source>
        <strain evidence="2 3">DAH-3</strain>
    </source>
</reference>